<gene>
    <name evidence="8" type="ORF">OsJ_34876</name>
</gene>
<dbReference type="GO" id="GO:0048367">
    <property type="term" value="P:shoot system development"/>
    <property type="evidence" value="ECO:0007669"/>
    <property type="project" value="UniProtKB-ARBA"/>
</dbReference>
<comment type="subcellular location">
    <subcellularLocation>
        <location evidence="1">Cell membrane</location>
        <topology evidence="1">Single-pass membrane protein</topology>
    </subcellularLocation>
</comment>
<keyword evidence="3" id="KW-1003">Cell membrane</keyword>
<dbReference type="Proteomes" id="UP000007752">
    <property type="component" value="Chromosome 11"/>
</dbReference>
<sequence>MMDGEGWKMMQPNTNKQLVQIKTRSSSMQVVKEEIEEEEVAGGRGRRRGGLRRSVSGRVREQRARLYIMRRCVSLLISSTFHD</sequence>
<dbReference type="AlphaFoldDB" id="B9G8W6"/>
<comment type="similarity">
    <text evidence="7">Belongs to the DVL/RTFL small polypeptides family.</text>
</comment>
<dbReference type="InterPro" id="IPR051525">
    <property type="entry name" value="DVL_RTFL_regulatory"/>
</dbReference>
<dbReference type="PANTHER" id="PTHR33102">
    <property type="entry name" value="DVL19-RELATED-RELATED"/>
    <property type="match status" value="1"/>
</dbReference>
<evidence type="ECO:0000256" key="2">
    <source>
        <dbReference type="ARBA" id="ARBA00022473"/>
    </source>
</evidence>
<dbReference type="InterPro" id="IPR012552">
    <property type="entry name" value="DVL"/>
</dbReference>
<evidence type="ECO:0000256" key="3">
    <source>
        <dbReference type="ARBA" id="ARBA00022475"/>
    </source>
</evidence>
<keyword evidence="2" id="KW-0217">Developmental protein</keyword>
<evidence type="ECO:0000256" key="1">
    <source>
        <dbReference type="ARBA" id="ARBA00004162"/>
    </source>
</evidence>
<dbReference type="GO" id="GO:0005886">
    <property type="term" value="C:plasma membrane"/>
    <property type="evidence" value="ECO:0007669"/>
    <property type="project" value="UniProtKB-SubCell"/>
</dbReference>
<evidence type="ECO:0000256" key="6">
    <source>
        <dbReference type="ARBA" id="ARBA00023136"/>
    </source>
</evidence>
<reference evidence="8" key="1">
    <citation type="journal article" date="2005" name="PLoS Biol.">
        <title>The genomes of Oryza sativa: a history of duplications.</title>
        <authorList>
            <person name="Yu J."/>
            <person name="Wang J."/>
            <person name="Lin W."/>
            <person name="Li S."/>
            <person name="Li H."/>
            <person name="Zhou J."/>
            <person name="Ni P."/>
            <person name="Dong W."/>
            <person name="Hu S."/>
            <person name="Zeng C."/>
            <person name="Zhang J."/>
            <person name="Zhang Y."/>
            <person name="Li R."/>
            <person name="Xu Z."/>
            <person name="Li S."/>
            <person name="Li X."/>
            <person name="Zheng H."/>
            <person name="Cong L."/>
            <person name="Lin L."/>
            <person name="Yin J."/>
            <person name="Geng J."/>
            <person name="Li G."/>
            <person name="Shi J."/>
            <person name="Liu J."/>
            <person name="Lv H."/>
            <person name="Li J."/>
            <person name="Wang J."/>
            <person name="Deng Y."/>
            <person name="Ran L."/>
            <person name="Shi X."/>
            <person name="Wang X."/>
            <person name="Wu Q."/>
            <person name="Li C."/>
            <person name="Ren X."/>
            <person name="Wang J."/>
            <person name="Wang X."/>
            <person name="Li D."/>
            <person name="Liu D."/>
            <person name="Zhang X."/>
            <person name="Ji Z."/>
            <person name="Zhao W."/>
            <person name="Sun Y."/>
            <person name="Zhang Z."/>
            <person name="Bao J."/>
            <person name="Han Y."/>
            <person name="Dong L."/>
            <person name="Ji J."/>
            <person name="Chen P."/>
            <person name="Wu S."/>
            <person name="Liu J."/>
            <person name="Xiao Y."/>
            <person name="Bu D."/>
            <person name="Tan J."/>
            <person name="Yang L."/>
            <person name="Ye C."/>
            <person name="Zhang J."/>
            <person name="Xu J."/>
            <person name="Zhou Y."/>
            <person name="Yu Y."/>
            <person name="Zhang B."/>
            <person name="Zhuang S."/>
            <person name="Wei H."/>
            <person name="Liu B."/>
            <person name="Lei M."/>
            <person name="Yu H."/>
            <person name="Li Y."/>
            <person name="Xu H."/>
            <person name="Wei S."/>
            <person name="He X."/>
            <person name="Fang L."/>
            <person name="Zhang Z."/>
            <person name="Zhang Y."/>
            <person name="Huang X."/>
            <person name="Su Z."/>
            <person name="Tong W."/>
            <person name="Li J."/>
            <person name="Tong Z."/>
            <person name="Li S."/>
            <person name="Ye J."/>
            <person name="Wang L."/>
            <person name="Fang L."/>
            <person name="Lei T."/>
            <person name="Chen C."/>
            <person name="Chen H."/>
            <person name="Xu Z."/>
            <person name="Li H."/>
            <person name="Huang H."/>
            <person name="Zhang F."/>
            <person name="Xu H."/>
            <person name="Li N."/>
            <person name="Zhao C."/>
            <person name="Li S."/>
            <person name="Dong L."/>
            <person name="Huang Y."/>
            <person name="Li L."/>
            <person name="Xi Y."/>
            <person name="Qi Q."/>
            <person name="Li W."/>
            <person name="Zhang B."/>
            <person name="Hu W."/>
            <person name="Zhang Y."/>
            <person name="Tian X."/>
            <person name="Jiao Y."/>
            <person name="Liang X."/>
            <person name="Jin J."/>
            <person name="Gao L."/>
            <person name="Zheng W."/>
            <person name="Hao B."/>
            <person name="Liu S."/>
            <person name="Wang W."/>
            <person name="Yuan L."/>
            <person name="Cao M."/>
            <person name="McDermott J."/>
            <person name="Samudrala R."/>
            <person name="Wang J."/>
            <person name="Wong G.K."/>
            <person name="Yang H."/>
        </authorList>
    </citation>
    <scope>NUCLEOTIDE SEQUENCE [LARGE SCALE GENOMIC DNA]</scope>
</reference>
<dbReference type="GO" id="GO:0008285">
    <property type="term" value="P:negative regulation of cell population proliferation"/>
    <property type="evidence" value="ECO:0007669"/>
    <property type="project" value="InterPro"/>
</dbReference>
<evidence type="ECO:0000256" key="4">
    <source>
        <dbReference type="ARBA" id="ARBA00022692"/>
    </source>
</evidence>
<evidence type="ECO:0000256" key="5">
    <source>
        <dbReference type="ARBA" id="ARBA00022989"/>
    </source>
</evidence>
<keyword evidence="6" id="KW-0472">Membrane</keyword>
<dbReference type="Pfam" id="PF08137">
    <property type="entry name" value="DVL"/>
    <property type="match status" value="1"/>
</dbReference>
<keyword evidence="5" id="KW-1133">Transmembrane helix</keyword>
<keyword evidence="4" id="KW-0812">Transmembrane</keyword>
<name>B9G8W6_ORYSJ</name>
<proteinExistence type="inferred from homology"/>
<reference evidence="8" key="2">
    <citation type="submission" date="2008-12" db="EMBL/GenBank/DDBJ databases">
        <title>Improved gene annotation of the rice (Oryza sativa) genomes.</title>
        <authorList>
            <person name="Wang J."/>
            <person name="Li R."/>
            <person name="Fan W."/>
            <person name="Huang Q."/>
            <person name="Zhang J."/>
            <person name="Zhou Y."/>
            <person name="Hu Y."/>
            <person name="Zi S."/>
            <person name="Li J."/>
            <person name="Ni P."/>
            <person name="Zheng H."/>
            <person name="Zhang Y."/>
            <person name="Zhao M."/>
            <person name="Hao Q."/>
            <person name="McDermott J."/>
            <person name="Samudrala R."/>
            <person name="Kristiansen K."/>
            <person name="Wong G.K.-S."/>
        </authorList>
    </citation>
    <scope>NUCLEOTIDE SEQUENCE</scope>
</reference>
<dbReference type="EMBL" id="CM000148">
    <property type="protein sequence ID" value="EEE52581.1"/>
    <property type="molecule type" value="Genomic_DNA"/>
</dbReference>
<evidence type="ECO:0000313" key="8">
    <source>
        <dbReference type="EMBL" id="EEE52581.1"/>
    </source>
</evidence>
<protein>
    <submittedName>
        <fullName evidence="8">Uncharacterized protein</fullName>
    </submittedName>
</protein>
<accession>B9G8W6</accession>
<evidence type="ECO:0000256" key="7">
    <source>
        <dbReference type="ARBA" id="ARBA00024340"/>
    </source>
</evidence>
<organism evidence="8">
    <name type="scientific">Oryza sativa subsp. japonica</name>
    <name type="common">Rice</name>
    <dbReference type="NCBI Taxonomy" id="39947"/>
    <lineage>
        <taxon>Eukaryota</taxon>
        <taxon>Viridiplantae</taxon>
        <taxon>Streptophyta</taxon>
        <taxon>Embryophyta</taxon>
        <taxon>Tracheophyta</taxon>
        <taxon>Spermatophyta</taxon>
        <taxon>Magnoliopsida</taxon>
        <taxon>Liliopsida</taxon>
        <taxon>Poales</taxon>
        <taxon>Poaceae</taxon>
        <taxon>BOP clade</taxon>
        <taxon>Oryzoideae</taxon>
        <taxon>Oryzeae</taxon>
        <taxon>Oryzinae</taxon>
        <taxon>Oryza</taxon>
        <taxon>Oryza sativa</taxon>
    </lineage>
</organism>